<dbReference type="GO" id="GO:0003677">
    <property type="term" value="F:DNA binding"/>
    <property type="evidence" value="ECO:0007669"/>
    <property type="project" value="UniProtKB-KW"/>
</dbReference>
<gene>
    <name evidence="7" type="ORF">S01H1_66625</name>
</gene>
<feature type="non-terminal residue" evidence="7">
    <location>
        <position position="1"/>
    </location>
</feature>
<accession>X0X9M2</accession>
<evidence type="ECO:0000256" key="4">
    <source>
        <dbReference type="ARBA" id="ARBA00023172"/>
    </source>
</evidence>
<evidence type="ECO:0000256" key="1">
    <source>
        <dbReference type="ARBA" id="ARBA00008857"/>
    </source>
</evidence>
<dbReference type="InterPro" id="IPR050090">
    <property type="entry name" value="Tyrosine_recombinase_XerCD"/>
</dbReference>
<dbReference type="InterPro" id="IPR002104">
    <property type="entry name" value="Integrase_catalytic"/>
</dbReference>
<dbReference type="PROSITE" id="PS51898">
    <property type="entry name" value="TYR_RECOMBINASE"/>
    <property type="match status" value="1"/>
</dbReference>
<organism evidence="7">
    <name type="scientific">marine sediment metagenome</name>
    <dbReference type="NCBI Taxonomy" id="412755"/>
    <lineage>
        <taxon>unclassified sequences</taxon>
        <taxon>metagenomes</taxon>
        <taxon>ecological metagenomes</taxon>
    </lineage>
</organism>
<dbReference type="GO" id="GO:0006310">
    <property type="term" value="P:DNA recombination"/>
    <property type="evidence" value="ECO:0007669"/>
    <property type="project" value="UniProtKB-KW"/>
</dbReference>
<dbReference type="PROSITE" id="PS51900">
    <property type="entry name" value="CB"/>
    <property type="match status" value="1"/>
</dbReference>
<feature type="domain" description="Core-binding (CB)" evidence="6">
    <location>
        <begin position="1"/>
        <end position="57"/>
    </location>
</feature>
<keyword evidence="4" id="KW-0233">DNA recombination</keyword>
<evidence type="ECO:0000259" key="6">
    <source>
        <dbReference type="PROSITE" id="PS51900"/>
    </source>
</evidence>
<dbReference type="PANTHER" id="PTHR30349:SF64">
    <property type="entry name" value="PROPHAGE INTEGRASE INTD-RELATED"/>
    <property type="match status" value="1"/>
</dbReference>
<dbReference type="Gene3D" id="1.10.443.10">
    <property type="entry name" value="Intergrase catalytic core"/>
    <property type="match status" value="1"/>
</dbReference>
<evidence type="ECO:0000256" key="3">
    <source>
        <dbReference type="ARBA" id="ARBA00023125"/>
    </source>
</evidence>
<dbReference type="InterPro" id="IPR004107">
    <property type="entry name" value="Integrase_SAM-like_N"/>
</dbReference>
<feature type="domain" description="Tyr recombinase" evidence="5">
    <location>
        <begin position="79"/>
        <end position="249"/>
    </location>
</feature>
<comment type="similarity">
    <text evidence="1">Belongs to the 'phage' integrase family.</text>
</comment>
<dbReference type="InterPro" id="IPR013762">
    <property type="entry name" value="Integrase-like_cat_sf"/>
</dbReference>
<evidence type="ECO:0008006" key="8">
    <source>
        <dbReference type="Google" id="ProtNLM"/>
    </source>
</evidence>
<evidence type="ECO:0000313" key="7">
    <source>
        <dbReference type="EMBL" id="GAG32102.1"/>
    </source>
</evidence>
<dbReference type="InterPro" id="IPR010998">
    <property type="entry name" value="Integrase_recombinase_N"/>
</dbReference>
<name>X0X9M2_9ZZZZ</name>
<keyword evidence="2" id="KW-0229">DNA integration</keyword>
<sequence>ARSYAQAVGRFLEETGKPVSRITVADAANYLGSLSGLSAASRAHHISAVRSFLKYCQGQGIIPQTPLDALRRPRVAITSMNRYVTQVEAERLLVGAKEISSSCYLACAALLLTGLRVSELASAQWRHLFRDPEERLGLLVVGKGGKERVVKVRDDLFALLCEERKRKGVPTKLDGRDRTPLLAGRRRKPYTTRGLHKLVARAAEAAGIDKPVSPHWLRHSFATLAAVGGAPAYQLQADLGHARLETSQR</sequence>
<comment type="caution">
    <text evidence="7">The sequence shown here is derived from an EMBL/GenBank/DDBJ whole genome shotgun (WGS) entry which is preliminary data.</text>
</comment>
<feature type="non-terminal residue" evidence="7">
    <location>
        <position position="249"/>
    </location>
</feature>
<dbReference type="GO" id="GO:0015074">
    <property type="term" value="P:DNA integration"/>
    <property type="evidence" value="ECO:0007669"/>
    <property type="project" value="UniProtKB-KW"/>
</dbReference>
<evidence type="ECO:0000256" key="2">
    <source>
        <dbReference type="ARBA" id="ARBA00022908"/>
    </source>
</evidence>
<dbReference type="Gene3D" id="1.10.150.130">
    <property type="match status" value="1"/>
</dbReference>
<reference evidence="7" key="1">
    <citation type="journal article" date="2014" name="Front. Microbiol.">
        <title>High frequency of phylogenetically diverse reductive dehalogenase-homologous genes in deep subseafloor sedimentary metagenomes.</title>
        <authorList>
            <person name="Kawai M."/>
            <person name="Futagami T."/>
            <person name="Toyoda A."/>
            <person name="Takaki Y."/>
            <person name="Nishi S."/>
            <person name="Hori S."/>
            <person name="Arai W."/>
            <person name="Tsubouchi T."/>
            <person name="Morono Y."/>
            <person name="Uchiyama I."/>
            <person name="Ito T."/>
            <person name="Fujiyama A."/>
            <person name="Inagaki F."/>
            <person name="Takami H."/>
        </authorList>
    </citation>
    <scope>NUCLEOTIDE SEQUENCE</scope>
    <source>
        <strain evidence="7">Expedition CK06-06</strain>
    </source>
</reference>
<dbReference type="Pfam" id="PF00589">
    <property type="entry name" value="Phage_integrase"/>
    <property type="match status" value="1"/>
</dbReference>
<dbReference type="SUPFAM" id="SSF56349">
    <property type="entry name" value="DNA breaking-rejoining enzymes"/>
    <property type="match status" value="1"/>
</dbReference>
<evidence type="ECO:0000259" key="5">
    <source>
        <dbReference type="PROSITE" id="PS51898"/>
    </source>
</evidence>
<proteinExistence type="inferred from homology"/>
<keyword evidence="3" id="KW-0238">DNA-binding</keyword>
<dbReference type="EMBL" id="BARS01044064">
    <property type="protein sequence ID" value="GAG32102.1"/>
    <property type="molecule type" value="Genomic_DNA"/>
</dbReference>
<dbReference type="AlphaFoldDB" id="X0X9M2"/>
<protein>
    <recommendedName>
        <fullName evidence="8">Tyr recombinase domain-containing protein</fullName>
    </recommendedName>
</protein>
<dbReference type="Pfam" id="PF02899">
    <property type="entry name" value="Phage_int_SAM_1"/>
    <property type="match status" value="1"/>
</dbReference>
<dbReference type="InterPro" id="IPR044068">
    <property type="entry name" value="CB"/>
</dbReference>
<dbReference type="PANTHER" id="PTHR30349">
    <property type="entry name" value="PHAGE INTEGRASE-RELATED"/>
    <property type="match status" value="1"/>
</dbReference>
<dbReference type="InterPro" id="IPR011010">
    <property type="entry name" value="DNA_brk_join_enz"/>
</dbReference>